<dbReference type="EMBL" id="JBBKZV010000011">
    <property type="protein sequence ID" value="MEJ8824061.1"/>
    <property type="molecule type" value="Genomic_DNA"/>
</dbReference>
<keyword evidence="2" id="KW-1185">Reference proteome</keyword>
<reference evidence="1 2" key="1">
    <citation type="submission" date="2024-03" db="EMBL/GenBank/DDBJ databases">
        <title>Novel species of the genus Variovorax.</title>
        <authorList>
            <person name="Liu Q."/>
            <person name="Xin Y.-H."/>
        </authorList>
    </citation>
    <scope>NUCLEOTIDE SEQUENCE [LARGE SCALE GENOMIC DNA]</scope>
    <source>
        <strain evidence="1 2">KACC 18501</strain>
    </source>
</reference>
<sequence length="54" mass="6251">MIDELPPVAFSARALLRMLFDRGCLVPMQSLYRILSDFEARGLLERAQEDQVLR</sequence>
<protein>
    <recommendedName>
        <fullName evidence="3">Fur family transcriptional regulator</fullName>
    </recommendedName>
</protein>
<name>A0ABU8W4B0_9BURK</name>
<gene>
    <name evidence="1" type="ORF">WKW80_18845</name>
</gene>
<organism evidence="1 2">
    <name type="scientific">Variovorax humicola</name>
    <dbReference type="NCBI Taxonomy" id="1769758"/>
    <lineage>
        <taxon>Bacteria</taxon>
        <taxon>Pseudomonadati</taxon>
        <taxon>Pseudomonadota</taxon>
        <taxon>Betaproteobacteria</taxon>
        <taxon>Burkholderiales</taxon>
        <taxon>Comamonadaceae</taxon>
        <taxon>Variovorax</taxon>
    </lineage>
</organism>
<accession>A0ABU8W4B0</accession>
<evidence type="ECO:0000313" key="1">
    <source>
        <dbReference type="EMBL" id="MEJ8824061.1"/>
    </source>
</evidence>
<dbReference type="Proteomes" id="UP001363010">
    <property type="component" value="Unassembled WGS sequence"/>
</dbReference>
<proteinExistence type="predicted"/>
<comment type="caution">
    <text evidence="1">The sequence shown here is derived from an EMBL/GenBank/DDBJ whole genome shotgun (WGS) entry which is preliminary data.</text>
</comment>
<evidence type="ECO:0008006" key="3">
    <source>
        <dbReference type="Google" id="ProtNLM"/>
    </source>
</evidence>
<dbReference type="RefSeq" id="WP_340365096.1">
    <property type="nucleotide sequence ID" value="NZ_JBBKZV010000011.1"/>
</dbReference>
<evidence type="ECO:0000313" key="2">
    <source>
        <dbReference type="Proteomes" id="UP001363010"/>
    </source>
</evidence>